<dbReference type="InterPro" id="IPR036804">
    <property type="entry name" value="CheR_N_sf"/>
</dbReference>
<dbReference type="EC" id="2.1.1.80" evidence="2"/>
<accession>A0AA35G7Q8</accession>
<evidence type="ECO:0000256" key="5">
    <source>
        <dbReference type="ARBA" id="ARBA00022691"/>
    </source>
</evidence>
<gene>
    <name evidence="7" type="primary">cheR-2_1</name>
    <name evidence="7" type="ORF">caldi_14260</name>
</gene>
<dbReference type="SMART" id="SM00138">
    <property type="entry name" value="MeTrc"/>
    <property type="match status" value="1"/>
</dbReference>
<evidence type="ECO:0000256" key="4">
    <source>
        <dbReference type="ARBA" id="ARBA00022679"/>
    </source>
</evidence>
<dbReference type="InterPro" id="IPR000780">
    <property type="entry name" value="CheR_MeTrfase"/>
</dbReference>
<proteinExistence type="predicted"/>
<dbReference type="CDD" id="cd02440">
    <property type="entry name" value="AdoMet_MTases"/>
    <property type="match status" value="1"/>
</dbReference>
<keyword evidence="4" id="KW-0808">Transferase</keyword>
<dbReference type="InterPro" id="IPR022642">
    <property type="entry name" value="CheR_C"/>
</dbReference>
<dbReference type="SUPFAM" id="SSF53335">
    <property type="entry name" value="S-adenosyl-L-methionine-dependent methyltransferases"/>
    <property type="match status" value="1"/>
</dbReference>
<dbReference type="KEGG" id="cmic:caldi_14260"/>
<dbReference type="GO" id="GO:0008983">
    <property type="term" value="F:protein-glutamate O-methyltransferase activity"/>
    <property type="evidence" value="ECO:0007669"/>
    <property type="project" value="UniProtKB-EC"/>
</dbReference>
<dbReference type="Gene3D" id="3.40.50.150">
    <property type="entry name" value="Vaccinia Virus protein VP39"/>
    <property type="match status" value="1"/>
</dbReference>
<dbReference type="InterPro" id="IPR022641">
    <property type="entry name" value="CheR_N"/>
</dbReference>
<dbReference type="PROSITE" id="PS50123">
    <property type="entry name" value="CHER"/>
    <property type="match status" value="1"/>
</dbReference>
<dbReference type="Gene3D" id="1.10.155.10">
    <property type="entry name" value="Chemotaxis receptor methyltransferase CheR, N-terminal domain"/>
    <property type="match status" value="1"/>
</dbReference>
<feature type="domain" description="CheR-type methyltransferase" evidence="6">
    <location>
        <begin position="6"/>
        <end position="282"/>
    </location>
</feature>
<dbReference type="InterPro" id="IPR029063">
    <property type="entry name" value="SAM-dependent_MTases_sf"/>
</dbReference>
<dbReference type="PANTHER" id="PTHR24422:SF10">
    <property type="entry name" value="CHEMOTAXIS PROTEIN METHYLTRANSFERASE 2"/>
    <property type="match status" value="1"/>
</dbReference>
<keyword evidence="8" id="KW-1185">Reference proteome</keyword>
<dbReference type="AlphaFoldDB" id="A0AA35G7Q8"/>
<protein>
    <recommendedName>
        <fullName evidence="2">protein-glutamate O-methyltransferase</fullName>
        <ecNumber evidence="2">2.1.1.80</ecNumber>
    </recommendedName>
</protein>
<evidence type="ECO:0000313" key="7">
    <source>
        <dbReference type="EMBL" id="BDG60336.1"/>
    </source>
</evidence>
<organism evidence="7 8">
    <name type="scientific">Caldinitratiruptor microaerophilus</name>
    <dbReference type="NCBI Taxonomy" id="671077"/>
    <lineage>
        <taxon>Bacteria</taxon>
        <taxon>Bacillati</taxon>
        <taxon>Bacillota</taxon>
        <taxon>Clostridia</taxon>
        <taxon>Eubacteriales</taxon>
        <taxon>Symbiobacteriaceae</taxon>
        <taxon>Caldinitratiruptor</taxon>
    </lineage>
</organism>
<keyword evidence="5" id="KW-0949">S-adenosyl-L-methionine</keyword>
<reference evidence="7" key="1">
    <citation type="submission" date="2022-03" db="EMBL/GenBank/DDBJ databases">
        <title>Complete genome sequence of Caldinitratiruptor microaerophilus.</title>
        <authorList>
            <person name="Mukaiyama R."/>
            <person name="Nishiyama T."/>
            <person name="Ueda K."/>
        </authorList>
    </citation>
    <scope>NUCLEOTIDE SEQUENCE</scope>
    <source>
        <strain evidence="7">JCM 16183</strain>
    </source>
</reference>
<comment type="catalytic activity">
    <reaction evidence="1">
        <text>L-glutamyl-[protein] + S-adenosyl-L-methionine = [protein]-L-glutamate 5-O-methyl ester + S-adenosyl-L-homocysteine</text>
        <dbReference type="Rhea" id="RHEA:24452"/>
        <dbReference type="Rhea" id="RHEA-COMP:10208"/>
        <dbReference type="Rhea" id="RHEA-COMP:10311"/>
        <dbReference type="ChEBI" id="CHEBI:29973"/>
        <dbReference type="ChEBI" id="CHEBI:57856"/>
        <dbReference type="ChEBI" id="CHEBI:59789"/>
        <dbReference type="ChEBI" id="CHEBI:82795"/>
        <dbReference type="EC" id="2.1.1.80"/>
    </reaction>
</comment>
<evidence type="ECO:0000259" key="6">
    <source>
        <dbReference type="PROSITE" id="PS50123"/>
    </source>
</evidence>
<dbReference type="PRINTS" id="PR00996">
    <property type="entry name" value="CHERMTFRASE"/>
</dbReference>
<dbReference type="Proteomes" id="UP001163687">
    <property type="component" value="Chromosome"/>
</dbReference>
<evidence type="ECO:0000256" key="3">
    <source>
        <dbReference type="ARBA" id="ARBA00022603"/>
    </source>
</evidence>
<evidence type="ECO:0000256" key="2">
    <source>
        <dbReference type="ARBA" id="ARBA00012534"/>
    </source>
</evidence>
<name>A0AA35G7Q8_9FIRM</name>
<dbReference type="Pfam" id="PF03705">
    <property type="entry name" value="CheR_N"/>
    <property type="match status" value="1"/>
</dbReference>
<dbReference type="Pfam" id="PF01739">
    <property type="entry name" value="CheR"/>
    <property type="match status" value="1"/>
</dbReference>
<dbReference type="PANTHER" id="PTHR24422">
    <property type="entry name" value="CHEMOTAXIS PROTEIN METHYLTRANSFERASE"/>
    <property type="match status" value="1"/>
</dbReference>
<evidence type="ECO:0000256" key="1">
    <source>
        <dbReference type="ARBA" id="ARBA00001541"/>
    </source>
</evidence>
<dbReference type="InterPro" id="IPR050903">
    <property type="entry name" value="Bact_Chemotaxis_MeTrfase"/>
</dbReference>
<dbReference type="EMBL" id="AP025628">
    <property type="protein sequence ID" value="BDG60336.1"/>
    <property type="molecule type" value="Genomic_DNA"/>
</dbReference>
<dbReference type="GO" id="GO:0032259">
    <property type="term" value="P:methylation"/>
    <property type="evidence" value="ECO:0007669"/>
    <property type="project" value="UniProtKB-KW"/>
</dbReference>
<keyword evidence="3 7" id="KW-0489">Methyltransferase</keyword>
<dbReference type="SUPFAM" id="SSF47757">
    <property type="entry name" value="Chemotaxis receptor methyltransferase CheR, N-terminal domain"/>
    <property type="match status" value="1"/>
</dbReference>
<sequence length="282" mass="32907">MSGPGQSTVGPVLSDAEYRSLCEWVYLQTGMVFDDRRRDVVENRLGARMQQHSGLSVQQYLRRLAVDEREAREFLDLLTVNETYFFRDLPQMTVFRQVLEEMVAERRQVPFGRLRVWSAGCSIGCEPYTLAMCIQEELDRQRVPLEWHVLGTDISPSSLEVAESALYSDREVRDVPPDLLKKYFRRRDTWWEFSHPCKNRVQFRYSNLLRPGREVQGAFDIVFCRNVLIYFDDASRRQVAETLFDLMVPGGYLFLGASESMSRISRAFQLRRVGSGFVYIRP</sequence>
<evidence type="ECO:0000313" key="8">
    <source>
        <dbReference type="Proteomes" id="UP001163687"/>
    </source>
</evidence>